<evidence type="ECO:0000259" key="2">
    <source>
        <dbReference type="Pfam" id="PF09792"/>
    </source>
</evidence>
<gene>
    <name evidence="3" type="ORF">SCHPADRAFT_717259</name>
</gene>
<dbReference type="OrthoDB" id="61113at2759"/>
<dbReference type="Proteomes" id="UP000053477">
    <property type="component" value="Unassembled WGS sequence"/>
</dbReference>
<dbReference type="InParanoid" id="A0A0H2R1L8"/>
<keyword evidence="1" id="KW-0812">Transmembrane</keyword>
<evidence type="ECO:0000256" key="1">
    <source>
        <dbReference type="SAM" id="Phobius"/>
    </source>
</evidence>
<evidence type="ECO:0000313" key="4">
    <source>
        <dbReference type="Proteomes" id="UP000053477"/>
    </source>
</evidence>
<sequence>MFWFRGKGGSYVALVGEDPEASEENDSFLTNEREEDEGVNDRELGKKDNLTLVLIALTALLSVVNLALFIHQSTGRIPSNLPSASPSPDLELASTFIEFDNIYASSSTDFNYSIENMPLIVHPVDREHPDTVRPDETPLWWTLQGTVVPDRRHIFINETISTIVQFRALDYGLEVCQPTITLSTSASLANSTTKSEVNEPRSYRLSAPSVLMQLTYANRPQRKIQLGTIEVQEGVQDVVAKPFVCQSGTLHTLELSCETPGCMLDFWTDEVEPRTAFFVKQSSA</sequence>
<accession>A0A0H2R1L8</accession>
<feature type="transmembrane region" description="Helical" evidence="1">
    <location>
        <begin position="50"/>
        <end position="70"/>
    </location>
</feature>
<reference evidence="3 4" key="1">
    <citation type="submission" date="2015-04" db="EMBL/GenBank/DDBJ databases">
        <title>Complete genome sequence of Schizopora paradoxa KUC8140, a cosmopolitan wood degrader in East Asia.</title>
        <authorList>
            <consortium name="DOE Joint Genome Institute"/>
            <person name="Min B."/>
            <person name="Park H."/>
            <person name="Jang Y."/>
            <person name="Kim J.-J."/>
            <person name="Kim K.H."/>
            <person name="Pangilinan J."/>
            <person name="Lipzen A."/>
            <person name="Riley R."/>
            <person name="Grigoriev I.V."/>
            <person name="Spatafora J.W."/>
            <person name="Choi I.-G."/>
        </authorList>
    </citation>
    <scope>NUCLEOTIDE SEQUENCE [LARGE SCALE GENOMIC DNA]</scope>
    <source>
        <strain evidence="3 4">KUC8140</strain>
    </source>
</reference>
<name>A0A0H2R1L8_9AGAM</name>
<proteinExistence type="predicted"/>
<dbReference type="EMBL" id="KQ086280">
    <property type="protein sequence ID" value="KLO05659.1"/>
    <property type="molecule type" value="Genomic_DNA"/>
</dbReference>
<dbReference type="AlphaFoldDB" id="A0A0H2R1L8"/>
<keyword evidence="1" id="KW-1133">Transmembrane helix</keyword>
<protein>
    <recommendedName>
        <fullName evidence="2">Ubiquitin 3 binding protein But2 C-terminal domain-containing protein</fullName>
    </recommendedName>
</protein>
<dbReference type="Pfam" id="PF09792">
    <property type="entry name" value="But2"/>
    <property type="match status" value="1"/>
</dbReference>
<organism evidence="3 4">
    <name type="scientific">Schizopora paradoxa</name>
    <dbReference type="NCBI Taxonomy" id="27342"/>
    <lineage>
        <taxon>Eukaryota</taxon>
        <taxon>Fungi</taxon>
        <taxon>Dikarya</taxon>
        <taxon>Basidiomycota</taxon>
        <taxon>Agaricomycotina</taxon>
        <taxon>Agaricomycetes</taxon>
        <taxon>Hymenochaetales</taxon>
        <taxon>Schizoporaceae</taxon>
        <taxon>Schizopora</taxon>
    </lineage>
</organism>
<keyword evidence="4" id="KW-1185">Reference proteome</keyword>
<feature type="domain" description="Ubiquitin 3 binding protein But2 C-terminal" evidence="2">
    <location>
        <begin position="156"/>
        <end position="266"/>
    </location>
</feature>
<keyword evidence="1" id="KW-0472">Membrane</keyword>
<evidence type="ECO:0000313" key="3">
    <source>
        <dbReference type="EMBL" id="KLO05659.1"/>
    </source>
</evidence>
<dbReference type="InterPro" id="IPR018620">
    <property type="entry name" value="Ubiquitin3-bd_protein_But2_C"/>
</dbReference>